<dbReference type="SMART" id="SM00471">
    <property type="entry name" value="HDc"/>
    <property type="match status" value="1"/>
</dbReference>
<dbReference type="InterPro" id="IPR037522">
    <property type="entry name" value="HD_GYP_dom"/>
</dbReference>
<dbReference type="Gene3D" id="1.10.3210.10">
    <property type="entry name" value="Hypothetical protein af1432"/>
    <property type="match status" value="1"/>
</dbReference>
<gene>
    <name evidence="2" type="ORF">DFP98_107168</name>
</gene>
<keyword evidence="3" id="KW-1185">Reference proteome</keyword>
<dbReference type="PROSITE" id="PS51832">
    <property type="entry name" value="HD_GYP"/>
    <property type="match status" value="1"/>
</dbReference>
<evidence type="ECO:0000313" key="3">
    <source>
        <dbReference type="Proteomes" id="UP000256977"/>
    </source>
</evidence>
<proteinExistence type="predicted"/>
<accession>A0A3D9KD45</accession>
<dbReference type="InterPro" id="IPR003607">
    <property type="entry name" value="HD/PDEase_dom"/>
</dbReference>
<dbReference type="Pfam" id="PF13487">
    <property type="entry name" value="HD_5"/>
    <property type="match status" value="1"/>
</dbReference>
<dbReference type="AlphaFoldDB" id="A0A3D9KD45"/>
<comment type="caution">
    <text evidence="2">The sequence shown here is derived from an EMBL/GenBank/DDBJ whole genome shotgun (WGS) entry which is preliminary data.</text>
</comment>
<dbReference type="Proteomes" id="UP000256977">
    <property type="component" value="Unassembled WGS sequence"/>
</dbReference>
<dbReference type="OrthoDB" id="2516556at2"/>
<dbReference type="CDD" id="cd00077">
    <property type="entry name" value="HDc"/>
    <property type="match status" value="1"/>
</dbReference>
<feature type="domain" description="HD-GYP" evidence="1">
    <location>
        <begin position="128"/>
        <end position="324"/>
    </location>
</feature>
<evidence type="ECO:0000259" key="1">
    <source>
        <dbReference type="PROSITE" id="PS51832"/>
    </source>
</evidence>
<dbReference type="EMBL" id="QRDZ01000007">
    <property type="protein sequence ID" value="RED84060.1"/>
    <property type="molecule type" value="Genomic_DNA"/>
</dbReference>
<dbReference type="PANTHER" id="PTHR43155">
    <property type="entry name" value="CYCLIC DI-GMP PHOSPHODIESTERASE PA4108-RELATED"/>
    <property type="match status" value="1"/>
</dbReference>
<dbReference type="PANTHER" id="PTHR43155:SF2">
    <property type="entry name" value="CYCLIC DI-GMP PHOSPHODIESTERASE PA4108"/>
    <property type="match status" value="1"/>
</dbReference>
<sequence>MRIVATAELKPGDVLEKAVLNHSGIVMLEAGSVLTEHYIERLKALRIKYVHLSNGSGQTGGELGRKRGEAVIAAWERPDIAAMKNDDRPRKEAGRIIGEFVNRGLMMEQIVLPFPEANFRQTFRDIVLEISRQPALAEELGILLQTDRILFEHALNVTLCSSIMGISRGLDKSQMYELATGALFCDIGMTRLPVDFTKVNRKLNESEQQILRQHTSEGYRVLKGMKEIPSLSAQCALLHHERYRGSGYPLGMMNDKIPEYAQIVAIADVYNALGSPRHHRNAYGPAEAIEYLSASGNYDFDWELIRSFLSHVIIYPVSTRVKLSSGQLATVVETSGRPIQRPQVQVFRESDGRDIIVPYTLELQSHTNVVIVGKADN</sequence>
<dbReference type="RefSeq" id="WP_116060690.1">
    <property type="nucleotide sequence ID" value="NZ_QRDZ01000007.1"/>
</dbReference>
<reference evidence="2 3" key="1">
    <citation type="submission" date="2018-07" db="EMBL/GenBank/DDBJ databases">
        <title>Genomic Encyclopedia of Type Strains, Phase III (KMG-III): the genomes of soil and plant-associated and newly described type strains.</title>
        <authorList>
            <person name="Whitman W."/>
        </authorList>
    </citation>
    <scope>NUCLEOTIDE SEQUENCE [LARGE SCALE GENOMIC DNA]</scope>
    <source>
        <strain evidence="2 3">CECT 7287</strain>
    </source>
</reference>
<evidence type="ECO:0000313" key="2">
    <source>
        <dbReference type="EMBL" id="RED84060.1"/>
    </source>
</evidence>
<protein>
    <submittedName>
        <fullName evidence="2">HD-GYP domain-containing protein (C-di-GMP phosphodiesterase class II)</fullName>
    </submittedName>
</protein>
<dbReference type="SUPFAM" id="SSF109604">
    <property type="entry name" value="HD-domain/PDEase-like"/>
    <property type="match status" value="1"/>
</dbReference>
<name>A0A3D9KD45_9BACL</name>
<organism evidence="2 3">
    <name type="scientific">Cohnella phaseoli</name>
    <dbReference type="NCBI Taxonomy" id="456490"/>
    <lineage>
        <taxon>Bacteria</taxon>
        <taxon>Bacillati</taxon>
        <taxon>Bacillota</taxon>
        <taxon>Bacilli</taxon>
        <taxon>Bacillales</taxon>
        <taxon>Paenibacillaceae</taxon>
        <taxon>Cohnella</taxon>
    </lineage>
</organism>